<dbReference type="EMBL" id="AHJE01000016">
    <property type="protein sequence ID" value="EHP43671.1"/>
    <property type="molecule type" value="Genomic_DNA"/>
</dbReference>
<organism evidence="5 6">
    <name type="scientific">Cupriavidus basilensis OR16</name>
    <dbReference type="NCBI Taxonomy" id="1127483"/>
    <lineage>
        <taxon>Bacteria</taxon>
        <taxon>Pseudomonadati</taxon>
        <taxon>Pseudomonadota</taxon>
        <taxon>Betaproteobacteria</taxon>
        <taxon>Burkholderiales</taxon>
        <taxon>Burkholderiaceae</taxon>
        <taxon>Cupriavidus</taxon>
    </lineage>
</organism>
<feature type="active site" description="Proton donor/acceptor" evidence="4">
    <location>
        <position position="141"/>
    </location>
</feature>
<dbReference type="GO" id="GO:0008840">
    <property type="term" value="F:4-hydroxy-tetrahydrodipicolinate synthase activity"/>
    <property type="evidence" value="ECO:0007669"/>
    <property type="project" value="TreeGrafter"/>
</dbReference>
<dbReference type="Proteomes" id="UP000005808">
    <property type="component" value="Unassembled WGS sequence"/>
</dbReference>
<dbReference type="Pfam" id="PF00701">
    <property type="entry name" value="DHDPS"/>
    <property type="match status" value="1"/>
</dbReference>
<dbReference type="Gene3D" id="3.20.20.70">
    <property type="entry name" value="Aldolase class I"/>
    <property type="match status" value="1"/>
</dbReference>
<dbReference type="PANTHER" id="PTHR12128">
    <property type="entry name" value="DIHYDRODIPICOLINATE SYNTHASE"/>
    <property type="match status" value="1"/>
</dbReference>
<dbReference type="AlphaFoldDB" id="H1S158"/>
<evidence type="ECO:0000313" key="6">
    <source>
        <dbReference type="Proteomes" id="UP000005808"/>
    </source>
</evidence>
<accession>H1S158</accession>
<name>H1S158_9BURK</name>
<evidence type="ECO:0000313" key="5">
    <source>
        <dbReference type="EMBL" id="EHP43671.1"/>
    </source>
</evidence>
<dbReference type="SMART" id="SM01130">
    <property type="entry name" value="DHDPS"/>
    <property type="match status" value="1"/>
</dbReference>
<dbReference type="SUPFAM" id="SSF51569">
    <property type="entry name" value="Aldolase"/>
    <property type="match status" value="1"/>
</dbReference>
<gene>
    <name evidence="5" type="ORF">OR16_06159</name>
</gene>
<feature type="active site" description="Schiff-base intermediate with substrate" evidence="4">
    <location>
        <position position="168"/>
    </location>
</feature>
<dbReference type="PATRIC" id="fig|1127483.3.peg.1229"/>
<dbReference type="RefSeq" id="WP_006157004.1">
    <property type="nucleotide sequence ID" value="NZ_AHJE01000016.1"/>
</dbReference>
<evidence type="ECO:0000256" key="4">
    <source>
        <dbReference type="PIRSR" id="PIRSR001365-1"/>
    </source>
</evidence>
<protein>
    <submittedName>
        <fullName evidence="5">Dihydrodipicolinate synthetase</fullName>
    </submittedName>
</protein>
<proteinExistence type="inferred from homology"/>
<dbReference type="InterPro" id="IPR013785">
    <property type="entry name" value="Aldolase_TIM"/>
</dbReference>
<comment type="similarity">
    <text evidence="1 3">Belongs to the DapA family.</text>
</comment>
<dbReference type="PIRSF" id="PIRSF001365">
    <property type="entry name" value="DHDPS"/>
    <property type="match status" value="1"/>
</dbReference>
<evidence type="ECO:0000256" key="1">
    <source>
        <dbReference type="ARBA" id="ARBA00007592"/>
    </source>
</evidence>
<evidence type="ECO:0000256" key="3">
    <source>
        <dbReference type="PIRNR" id="PIRNR001365"/>
    </source>
</evidence>
<evidence type="ECO:0000256" key="2">
    <source>
        <dbReference type="ARBA" id="ARBA00023239"/>
    </source>
</evidence>
<dbReference type="PANTHER" id="PTHR12128:SF66">
    <property type="entry name" value="4-HYDROXY-2-OXOGLUTARATE ALDOLASE, MITOCHONDRIAL"/>
    <property type="match status" value="1"/>
</dbReference>
<dbReference type="OrthoDB" id="199953at2"/>
<comment type="caution">
    <text evidence="5">The sequence shown here is derived from an EMBL/GenBank/DDBJ whole genome shotgun (WGS) entry which is preliminary data.</text>
</comment>
<keyword evidence="2 3" id="KW-0456">Lyase</keyword>
<reference evidence="5 6" key="1">
    <citation type="journal article" date="2012" name="J. Bacteriol.">
        <title>De Novo Genome Project of Cupriavidus basilensis OR16.</title>
        <authorList>
            <person name="Cserhati M."/>
            <person name="Kriszt B."/>
            <person name="Szoboszlay S."/>
            <person name="Toth A."/>
            <person name="Szabo I."/>
            <person name="Tancsics A."/>
            <person name="Nagy I."/>
            <person name="Horvath B."/>
            <person name="Nagy I."/>
            <person name="Kukolya J."/>
        </authorList>
    </citation>
    <scope>NUCLEOTIDE SEQUENCE [LARGE SCALE GENOMIC DNA]</scope>
    <source>
        <strain evidence="5 6">OR16</strain>
    </source>
</reference>
<dbReference type="CDD" id="cd00408">
    <property type="entry name" value="DHDPS-like"/>
    <property type="match status" value="1"/>
</dbReference>
<dbReference type="InterPro" id="IPR002220">
    <property type="entry name" value="DapA-like"/>
</dbReference>
<sequence>MKSQDESQARTCGLFNIAVTPFAADGSLDLPALTENIERMLGLGYDGLLIGGTYGEFPAMDTAERAALFRHAMEVVSDRVPVLLCTAHADIRVVKELTSLAGQLGGLPMLMPPFVSEVTDGQIVRFFEEVAPLSRTGVMIYNAPGVGITLSVPLIERLCDVPQVVALKQGDLNPTTVDQLVGRVSGRIRVLAASDLVMLGPLVLGFDGVSSTNSCALPELVKATYDAVRIGNAADAGGLHRRWYPMRAVARKLGQPQSTKAAMKLRGWRGGHVRHPLRDLDADGIDAVSVALHASGVREA</sequence>